<gene>
    <name evidence="2" type="ORF">EZS28_000847</name>
</gene>
<protein>
    <submittedName>
        <fullName evidence="2">Uncharacterized protein</fullName>
    </submittedName>
</protein>
<evidence type="ECO:0000313" key="2">
    <source>
        <dbReference type="EMBL" id="KAA6403621.1"/>
    </source>
</evidence>
<feature type="compositionally biased region" description="Basic and acidic residues" evidence="1">
    <location>
        <begin position="205"/>
        <end position="215"/>
    </location>
</feature>
<dbReference type="Proteomes" id="UP000324800">
    <property type="component" value="Unassembled WGS sequence"/>
</dbReference>
<reference evidence="2 3" key="1">
    <citation type="submission" date="2019-03" db="EMBL/GenBank/DDBJ databases">
        <title>Single cell metagenomics reveals metabolic interactions within the superorganism composed of flagellate Streblomastix strix and complex community of Bacteroidetes bacteria on its surface.</title>
        <authorList>
            <person name="Treitli S.C."/>
            <person name="Kolisko M."/>
            <person name="Husnik F."/>
            <person name="Keeling P."/>
            <person name="Hampl V."/>
        </authorList>
    </citation>
    <scope>NUCLEOTIDE SEQUENCE [LARGE SCALE GENOMIC DNA]</scope>
    <source>
        <strain evidence="2">ST1C</strain>
    </source>
</reference>
<evidence type="ECO:0000313" key="3">
    <source>
        <dbReference type="Proteomes" id="UP000324800"/>
    </source>
</evidence>
<evidence type="ECO:0000256" key="1">
    <source>
        <dbReference type="SAM" id="MobiDB-lite"/>
    </source>
</evidence>
<feature type="compositionally biased region" description="Basic and acidic residues" evidence="1">
    <location>
        <begin position="163"/>
        <end position="173"/>
    </location>
</feature>
<name>A0A5J4X8P1_9EUKA</name>
<proteinExistence type="predicted"/>
<comment type="caution">
    <text evidence="2">The sequence shown here is derived from an EMBL/GenBank/DDBJ whole genome shotgun (WGS) entry which is preliminary data.</text>
</comment>
<feature type="compositionally biased region" description="Basic and acidic residues" evidence="1">
    <location>
        <begin position="180"/>
        <end position="194"/>
    </location>
</feature>
<dbReference type="AlphaFoldDB" id="A0A5J4X8P1"/>
<feature type="region of interest" description="Disordered" evidence="1">
    <location>
        <begin position="161"/>
        <end position="215"/>
    </location>
</feature>
<sequence length="215" mass="24800">MNNNQIILRYLYCKGIVLLQQQSSEGIVLDDGPRLRIKLLQLVSVTKKSLCGQDDYLQGKEMLVHILNDPDVLEPERNIKTQKLIIQPLEQDFKVITPDLEEETQRIQMLDAETKVIVKYYSQKERILDPTSERATKLERIKLLERGEVIIEFSAVITSSTMNRDRSREDHTEVQGANPKQKDLTSRLEMENKRIGSINSSSTEKNIEDYVGKLD</sequence>
<dbReference type="EMBL" id="SNRW01000079">
    <property type="protein sequence ID" value="KAA6403621.1"/>
    <property type="molecule type" value="Genomic_DNA"/>
</dbReference>
<organism evidence="2 3">
    <name type="scientific">Streblomastix strix</name>
    <dbReference type="NCBI Taxonomy" id="222440"/>
    <lineage>
        <taxon>Eukaryota</taxon>
        <taxon>Metamonada</taxon>
        <taxon>Preaxostyla</taxon>
        <taxon>Oxymonadida</taxon>
        <taxon>Streblomastigidae</taxon>
        <taxon>Streblomastix</taxon>
    </lineage>
</organism>
<accession>A0A5J4X8P1</accession>